<protein>
    <recommendedName>
        <fullName evidence="3">Phospholipase A(2)</fullName>
    </recommendedName>
</protein>
<reference evidence="1" key="1">
    <citation type="submission" date="2022-08" db="EMBL/GenBank/DDBJ databases">
        <authorList>
            <person name="Gutierrez-Valencia J."/>
        </authorList>
    </citation>
    <scope>NUCLEOTIDE SEQUENCE</scope>
</reference>
<name>A0AAV0QAQ4_9ROSI</name>
<evidence type="ECO:0000313" key="2">
    <source>
        <dbReference type="Proteomes" id="UP001154282"/>
    </source>
</evidence>
<dbReference type="GO" id="GO:0004623">
    <property type="term" value="F:phospholipase A2 activity"/>
    <property type="evidence" value="ECO:0007669"/>
    <property type="project" value="InterPro"/>
</dbReference>
<dbReference type="EMBL" id="CAMGYJ010000009">
    <property type="protein sequence ID" value="CAI0541359.1"/>
    <property type="molecule type" value="Genomic_DNA"/>
</dbReference>
<gene>
    <name evidence="1" type="ORF">LITE_LOCUS42065</name>
</gene>
<dbReference type="SUPFAM" id="SSF48619">
    <property type="entry name" value="Phospholipase A2, PLA2"/>
    <property type="match status" value="1"/>
</dbReference>
<sequence length="402" mass="45749">MLVQKVCGESQFSSVATIAYDWCRLFSELELKFNSFHYPLTRRGRRTLQPFPSSIHLPGLSPFATSHPYSPMVSASCRIGGQQLRWLYSLVGMCISRVYHSVMCCTFIIRQGDSWVVIALQYIRFCNADVLGEMMKGATPPARQNSTFPSGEPPLRMHSKELTETRIEATNVYVSPNYVTQQQKSQHGSGGFGSGFKLWGWSLFSIIPWAIASNIKMERPTTINRKLKRRTQYAQVVEGGGAGGIRGNPLRFRPYVSKVPWHTGPRAFLSQLFPRYGHYCGPNWSSGKDQGSLLWDKRPIDWLDYCCYCHDMGYDTHDQAELLKADLKFLDCLERPNMVNRGDSHVAHIYRTMSIAGLKNILVPYRTHLVKLQSGVPLINFGWLSNVNFRGWKFSRIQGSQQ</sequence>
<organism evidence="1 2">
    <name type="scientific">Linum tenue</name>
    <dbReference type="NCBI Taxonomy" id="586396"/>
    <lineage>
        <taxon>Eukaryota</taxon>
        <taxon>Viridiplantae</taxon>
        <taxon>Streptophyta</taxon>
        <taxon>Embryophyta</taxon>
        <taxon>Tracheophyta</taxon>
        <taxon>Spermatophyta</taxon>
        <taxon>Magnoliopsida</taxon>
        <taxon>eudicotyledons</taxon>
        <taxon>Gunneridae</taxon>
        <taxon>Pentapetalae</taxon>
        <taxon>rosids</taxon>
        <taxon>fabids</taxon>
        <taxon>Malpighiales</taxon>
        <taxon>Linaceae</taxon>
        <taxon>Linum</taxon>
    </lineage>
</organism>
<comment type="caution">
    <text evidence="1">The sequence shown here is derived from an EMBL/GenBank/DDBJ whole genome shotgun (WGS) entry which is preliminary data.</text>
</comment>
<dbReference type="PANTHER" id="PTHR37246:SF1">
    <property type="entry name" value="PHOSPHOLIPASE A2 FAMILY PROTEIN"/>
    <property type="match status" value="1"/>
</dbReference>
<proteinExistence type="predicted"/>
<evidence type="ECO:0008006" key="3">
    <source>
        <dbReference type="Google" id="ProtNLM"/>
    </source>
</evidence>
<dbReference type="PANTHER" id="PTHR37246">
    <property type="entry name" value="OS07G0658000 PROTEIN"/>
    <property type="match status" value="1"/>
</dbReference>
<dbReference type="Gene3D" id="1.20.90.10">
    <property type="entry name" value="Phospholipase A2 domain"/>
    <property type="match status" value="1"/>
</dbReference>
<accession>A0AAV0QAQ4</accession>
<dbReference type="GO" id="GO:0050482">
    <property type="term" value="P:arachidonate secretion"/>
    <property type="evidence" value="ECO:0007669"/>
    <property type="project" value="InterPro"/>
</dbReference>
<dbReference type="InterPro" id="IPR036444">
    <property type="entry name" value="PLipase_A2_dom_sf"/>
</dbReference>
<keyword evidence="2" id="KW-1185">Reference proteome</keyword>
<evidence type="ECO:0000313" key="1">
    <source>
        <dbReference type="EMBL" id="CAI0541359.1"/>
    </source>
</evidence>
<dbReference type="AlphaFoldDB" id="A0AAV0QAQ4"/>
<dbReference type="Proteomes" id="UP001154282">
    <property type="component" value="Unassembled WGS sequence"/>
</dbReference>
<dbReference type="GO" id="GO:0006644">
    <property type="term" value="P:phospholipid metabolic process"/>
    <property type="evidence" value="ECO:0007669"/>
    <property type="project" value="InterPro"/>
</dbReference>